<dbReference type="AlphaFoldDB" id="A0A0F9TK03"/>
<name>A0A0F9TK03_9ZZZZ</name>
<protein>
    <submittedName>
        <fullName evidence="1">Uncharacterized protein</fullName>
    </submittedName>
</protein>
<organism evidence="1">
    <name type="scientific">marine sediment metagenome</name>
    <dbReference type="NCBI Taxonomy" id="412755"/>
    <lineage>
        <taxon>unclassified sequences</taxon>
        <taxon>metagenomes</taxon>
        <taxon>ecological metagenomes</taxon>
    </lineage>
</organism>
<proteinExistence type="predicted"/>
<evidence type="ECO:0000313" key="1">
    <source>
        <dbReference type="EMBL" id="KKN81560.1"/>
    </source>
</evidence>
<dbReference type="EMBL" id="LAZR01000213">
    <property type="protein sequence ID" value="KKN81560.1"/>
    <property type="molecule type" value="Genomic_DNA"/>
</dbReference>
<comment type="caution">
    <text evidence="1">The sequence shown here is derived from an EMBL/GenBank/DDBJ whole genome shotgun (WGS) entry which is preliminary data.</text>
</comment>
<gene>
    <name evidence="1" type="ORF">LCGC14_0318190</name>
</gene>
<sequence length="177" mass="20024">MGDRCSLYITFRKSDEPKFCSAMGEDWYDAVEQEEETWIEVSVEEANYAMYEDREKLATAGLVFFGFHGSGGNYKEAIFAACNGVQTEALSYDGRPMIVVDDDGEPDIKMLKEARQYLKAEKEASGIITVRDPWAWRKWEAWNNGSVGAGILVYFYATERDYEGNYEGNLLSVEAAP</sequence>
<accession>A0A0F9TK03</accession>
<reference evidence="1" key="1">
    <citation type="journal article" date="2015" name="Nature">
        <title>Complex archaea that bridge the gap between prokaryotes and eukaryotes.</title>
        <authorList>
            <person name="Spang A."/>
            <person name="Saw J.H."/>
            <person name="Jorgensen S.L."/>
            <person name="Zaremba-Niedzwiedzka K."/>
            <person name="Martijn J."/>
            <person name="Lind A.E."/>
            <person name="van Eijk R."/>
            <person name="Schleper C."/>
            <person name="Guy L."/>
            <person name="Ettema T.J."/>
        </authorList>
    </citation>
    <scope>NUCLEOTIDE SEQUENCE</scope>
</reference>